<dbReference type="Proteomes" id="UP000186535">
    <property type="component" value="Unassembled WGS sequence"/>
</dbReference>
<dbReference type="InterPro" id="IPR047705">
    <property type="entry name" value="AimR-like"/>
</dbReference>
<organism evidence="1 2">
    <name type="scientific">Bacillus cereus</name>
    <dbReference type="NCBI Taxonomy" id="1396"/>
    <lineage>
        <taxon>Bacteria</taxon>
        <taxon>Bacillati</taxon>
        <taxon>Bacillota</taxon>
        <taxon>Bacilli</taxon>
        <taxon>Bacillales</taxon>
        <taxon>Bacillaceae</taxon>
        <taxon>Bacillus</taxon>
        <taxon>Bacillus cereus group</taxon>
    </lineage>
</organism>
<evidence type="ECO:0000313" key="2">
    <source>
        <dbReference type="Proteomes" id="UP000186535"/>
    </source>
</evidence>
<dbReference type="RefSeq" id="WP_073516229.1">
    <property type="nucleotide sequence ID" value="NZ_MPOM01000002.1"/>
</dbReference>
<protein>
    <recommendedName>
        <fullName evidence="3">Prophage helix-turn-helix protein</fullName>
    </recommendedName>
</protein>
<dbReference type="AlphaFoldDB" id="A0A1C4EJ69"/>
<name>A0A1C4EJ69_BACCE</name>
<dbReference type="NCBIfam" id="NF038310">
    <property type="entry name" value="lysogeny_AimR"/>
    <property type="match status" value="1"/>
</dbReference>
<comment type="caution">
    <text evidence="1">The sequence shown here is derived from an EMBL/GenBank/DDBJ whole genome shotgun (WGS) entry which is preliminary data.</text>
</comment>
<dbReference type="Pfam" id="PF22871">
    <property type="entry name" value="AimR"/>
    <property type="match status" value="1"/>
</dbReference>
<accession>A0A1C4EJ69</accession>
<evidence type="ECO:0008006" key="3">
    <source>
        <dbReference type="Google" id="ProtNLM"/>
    </source>
</evidence>
<proteinExistence type="predicted"/>
<reference evidence="1 2" key="1">
    <citation type="submission" date="2016-11" db="EMBL/GenBank/DDBJ databases">
        <title>Identification of Bacillus cereus isolated from egg-white.</title>
        <authorList>
            <person name="Soni A."/>
            <person name="Oey I."/>
            <person name="Silcock P."/>
            <person name="Bremer P."/>
        </authorList>
    </citation>
    <scope>NUCLEOTIDE SEQUENCE [LARGE SCALE GENOMIC DNA]</scope>
    <source>
        <strain evidence="1 2">NZAS03</strain>
    </source>
</reference>
<gene>
    <name evidence="1" type="ORF">BJR07_07330</name>
</gene>
<dbReference type="EMBL" id="MPON01000001">
    <property type="protein sequence ID" value="OKA41715.1"/>
    <property type="molecule type" value="Genomic_DNA"/>
</dbReference>
<sequence>MNKVSSLSGIILDDELNSLKLSKITNLSQSNLWKTLNGKVPMTFAKLVKILNGLDSEEQKMEVVKEFLKCTDKEADIRTAMYYLYLSGYTELLQDLVKKEYKQSVTNNYRDVFRVCLDRQTHSLRAGAFLKEIETLRTKVNLNKTGVNILVNTLSVYGYFDLGAYNVLTVIQGMIQEKIDGMPKGLEKTLHEVELNIICAYAYLMQDEVKTARELLQNVLERQEIPRLMKATALSIFAESYIFCDPDKALHFFELSLSELRKIKNNKSLLKRKLVENTTAFCCIIHNIHVKLEYIHDNAEIALQYIRQNKKSKACEILNRISNRTAIQDFYLSVATNDEELRRKAYHRFLKDGNLFYIKIFDILK</sequence>
<evidence type="ECO:0000313" key="1">
    <source>
        <dbReference type="EMBL" id="OKA41715.1"/>
    </source>
</evidence>